<gene>
    <name evidence="1" type="ORF">DILT_LOCUS8387</name>
</gene>
<name>A0A3P7P3I6_DIBLA</name>
<organism evidence="1 2">
    <name type="scientific">Dibothriocephalus latus</name>
    <name type="common">Fish tapeworm</name>
    <name type="synonym">Diphyllobothrium latum</name>
    <dbReference type="NCBI Taxonomy" id="60516"/>
    <lineage>
        <taxon>Eukaryota</taxon>
        <taxon>Metazoa</taxon>
        <taxon>Spiralia</taxon>
        <taxon>Lophotrochozoa</taxon>
        <taxon>Platyhelminthes</taxon>
        <taxon>Cestoda</taxon>
        <taxon>Eucestoda</taxon>
        <taxon>Diphyllobothriidea</taxon>
        <taxon>Diphyllobothriidae</taxon>
        <taxon>Dibothriocephalus</taxon>
    </lineage>
</organism>
<sequence length="83" mass="9448">MLNVLTISGECLKRRADPMMDVVFILLGQQKDQSKLAAVIYKLGSLTVYRGRAEIPNAKPEATINYEISRLQVHLRLRCAYVR</sequence>
<dbReference type="EMBL" id="UYRU01054168">
    <property type="protein sequence ID" value="VDN12556.1"/>
    <property type="molecule type" value="Genomic_DNA"/>
</dbReference>
<dbReference type="Proteomes" id="UP000281553">
    <property type="component" value="Unassembled WGS sequence"/>
</dbReference>
<proteinExistence type="predicted"/>
<keyword evidence="2" id="KW-1185">Reference proteome</keyword>
<accession>A0A3P7P3I6</accession>
<dbReference type="AlphaFoldDB" id="A0A3P7P3I6"/>
<evidence type="ECO:0000313" key="1">
    <source>
        <dbReference type="EMBL" id="VDN12556.1"/>
    </source>
</evidence>
<reference evidence="1 2" key="1">
    <citation type="submission" date="2018-11" db="EMBL/GenBank/DDBJ databases">
        <authorList>
            <consortium name="Pathogen Informatics"/>
        </authorList>
    </citation>
    <scope>NUCLEOTIDE SEQUENCE [LARGE SCALE GENOMIC DNA]</scope>
</reference>
<protein>
    <submittedName>
        <fullName evidence="1">Uncharacterized protein</fullName>
    </submittedName>
</protein>
<evidence type="ECO:0000313" key="2">
    <source>
        <dbReference type="Proteomes" id="UP000281553"/>
    </source>
</evidence>